<dbReference type="Pfam" id="PF00755">
    <property type="entry name" value="Carn_acyltransf"/>
    <property type="match status" value="1"/>
</dbReference>
<dbReference type="SUPFAM" id="SSF52777">
    <property type="entry name" value="CoA-dependent acyltransferases"/>
    <property type="match status" value="2"/>
</dbReference>
<name>A0A6L2PAE8_COPFO</name>
<comment type="similarity">
    <text evidence="1">Belongs to the carnitine/choline acetyltransferase family.</text>
</comment>
<dbReference type="FunFam" id="3.30.559.10:FF:000001">
    <property type="entry name" value="Carnitine O-acetyltransferase"/>
    <property type="match status" value="1"/>
</dbReference>
<feature type="domain" description="Choline/carnitine acyltransferase" evidence="8">
    <location>
        <begin position="7"/>
        <end position="616"/>
    </location>
</feature>
<dbReference type="InterPro" id="IPR042231">
    <property type="entry name" value="Cho/carn_acyl_trans_2"/>
</dbReference>
<evidence type="ECO:0000313" key="9">
    <source>
        <dbReference type="EMBL" id="GFG29311.1"/>
    </source>
</evidence>
<dbReference type="PANTHER" id="PTHR22589:SF14">
    <property type="entry name" value="CHOLINE O-ACETYLTRANSFERASE"/>
    <property type="match status" value="1"/>
</dbReference>
<protein>
    <recommendedName>
        <fullName evidence="6">Choline O-acetyltransferase</fullName>
        <ecNumber evidence="5">2.3.1.6</ecNumber>
    </recommendedName>
</protein>
<dbReference type="EMBL" id="BLKM01000130">
    <property type="protein sequence ID" value="GFG29311.1"/>
    <property type="molecule type" value="Genomic_DNA"/>
</dbReference>
<keyword evidence="3" id="KW-0530">Neurotransmitter biosynthesis</keyword>
<evidence type="ECO:0000256" key="4">
    <source>
        <dbReference type="ARBA" id="ARBA00023315"/>
    </source>
</evidence>
<dbReference type="GO" id="GO:0045202">
    <property type="term" value="C:synapse"/>
    <property type="evidence" value="ECO:0007669"/>
    <property type="project" value="GOC"/>
</dbReference>
<evidence type="ECO:0000256" key="3">
    <source>
        <dbReference type="ARBA" id="ARBA00022979"/>
    </source>
</evidence>
<dbReference type="EC" id="2.3.1.6" evidence="5"/>
<sequence>NIVLPKLPVPSLEQTLERYLATVKPIVSEAQYERTRSLVKTFGSSNGPGPRLQGRLLQLREEQDNWAYTWWLNDMYLHNTLPLPINSNPGMVFPPRSFRSPHDMARFAARLMTGILGHKDIMDRKTELINRFITKNGTADYRDVRPLPWTPEGKVEKPATLSGSDNGLSCEPKELYVVTLKPAGQNRLTEDEMASQFLHILQEAPHLPPPPPVGILTSERRDTWAVLREKLREEKRNRQNLDLIENALLVVCFDDPLPASFNCRTLRSDVPEAVRGHIVDSRDETNMAHQMIHGGGSAANSANRWFDMTVQIVISSDGVWGLCYEHSPSEGVAVVQVMEDVLKKCDSTLIPTDNISSNIQRQVPQRLEWVLHQESHQYIQNAIQNIDSMVEDLDFYVYRFPGYGKEFIKSVKCSPDAYIQLALQLAYFRLYHKLVATYESASTRRFLLGRVDCIRSAHTEALQWVTAMCQDESGAEESEPDDIQSGKRVTFSLFGVQQKLQLFDEAMKKQTEIMVDNILGQGIDIHLLGLRELAKDTGEPLPDIFQDEAYRTANHFALSTSQVPTSSDSFMGYGPVVPDGYGASYNPHADTIVFCLSAFHSCETTGTWRLAHSLEESLNSMKDLLSSRKTKK</sequence>
<dbReference type="InParanoid" id="A0A6L2PAE8"/>
<dbReference type="GO" id="GO:0004102">
    <property type="term" value="F:choline O-acetyltransferase activity"/>
    <property type="evidence" value="ECO:0007669"/>
    <property type="project" value="UniProtKB-EC"/>
</dbReference>
<dbReference type="Proteomes" id="UP000502823">
    <property type="component" value="Unassembled WGS sequence"/>
</dbReference>
<dbReference type="GO" id="GO:0008292">
    <property type="term" value="P:acetylcholine biosynthetic process"/>
    <property type="evidence" value="ECO:0007669"/>
    <property type="project" value="TreeGrafter"/>
</dbReference>
<dbReference type="Gene3D" id="3.30.559.10">
    <property type="entry name" value="Chloramphenicol acetyltransferase-like domain"/>
    <property type="match status" value="1"/>
</dbReference>
<dbReference type="InterPro" id="IPR023213">
    <property type="entry name" value="CAT-like_dom_sf"/>
</dbReference>
<dbReference type="Gene3D" id="3.30.559.70">
    <property type="entry name" value="Choline/Carnitine o-acyltransferase, domain 2"/>
    <property type="match status" value="1"/>
</dbReference>
<organism evidence="9 10">
    <name type="scientific">Coptotermes formosanus</name>
    <name type="common">Formosan subterranean termite</name>
    <dbReference type="NCBI Taxonomy" id="36987"/>
    <lineage>
        <taxon>Eukaryota</taxon>
        <taxon>Metazoa</taxon>
        <taxon>Ecdysozoa</taxon>
        <taxon>Arthropoda</taxon>
        <taxon>Hexapoda</taxon>
        <taxon>Insecta</taxon>
        <taxon>Pterygota</taxon>
        <taxon>Neoptera</taxon>
        <taxon>Polyneoptera</taxon>
        <taxon>Dictyoptera</taxon>
        <taxon>Blattodea</taxon>
        <taxon>Blattoidea</taxon>
        <taxon>Termitoidae</taxon>
        <taxon>Rhinotermitidae</taxon>
        <taxon>Coptotermes</taxon>
    </lineage>
</organism>
<dbReference type="GO" id="GO:0007274">
    <property type="term" value="P:neuromuscular synaptic transmission"/>
    <property type="evidence" value="ECO:0007669"/>
    <property type="project" value="TreeGrafter"/>
</dbReference>
<evidence type="ECO:0000256" key="7">
    <source>
        <dbReference type="PIRSR" id="PIRSR600542-1"/>
    </source>
</evidence>
<dbReference type="InterPro" id="IPR000542">
    <property type="entry name" value="Carn_acyl_trans"/>
</dbReference>
<dbReference type="PANTHER" id="PTHR22589">
    <property type="entry name" value="CARNITINE O-ACYLTRANSFERASE"/>
    <property type="match status" value="1"/>
</dbReference>
<evidence type="ECO:0000313" key="10">
    <source>
        <dbReference type="Proteomes" id="UP000502823"/>
    </source>
</evidence>
<dbReference type="AlphaFoldDB" id="A0A6L2PAE8"/>
<dbReference type="InterPro" id="IPR039551">
    <property type="entry name" value="Cho/carn_acyl_trans"/>
</dbReference>
<evidence type="ECO:0000256" key="2">
    <source>
        <dbReference type="ARBA" id="ARBA00022679"/>
    </source>
</evidence>
<keyword evidence="10" id="KW-1185">Reference proteome</keyword>
<accession>A0A6L2PAE8</accession>
<reference evidence="10" key="1">
    <citation type="submission" date="2020-01" db="EMBL/GenBank/DDBJ databases">
        <title>Draft genome sequence of the Termite Coptotermes fromosanus.</title>
        <authorList>
            <person name="Itakura S."/>
            <person name="Yosikawa Y."/>
            <person name="Umezawa K."/>
        </authorList>
    </citation>
    <scope>NUCLEOTIDE SEQUENCE [LARGE SCALE GENOMIC DNA]</scope>
</reference>
<evidence type="ECO:0000256" key="5">
    <source>
        <dbReference type="ARBA" id="ARBA00039091"/>
    </source>
</evidence>
<evidence type="ECO:0000256" key="1">
    <source>
        <dbReference type="ARBA" id="ARBA00005232"/>
    </source>
</evidence>
<dbReference type="GO" id="GO:0043005">
    <property type="term" value="C:neuron projection"/>
    <property type="evidence" value="ECO:0007669"/>
    <property type="project" value="TreeGrafter"/>
</dbReference>
<dbReference type="GO" id="GO:0005737">
    <property type="term" value="C:cytoplasm"/>
    <property type="evidence" value="ECO:0007669"/>
    <property type="project" value="TreeGrafter"/>
</dbReference>
<keyword evidence="4" id="KW-0012">Acyltransferase</keyword>
<evidence type="ECO:0000256" key="6">
    <source>
        <dbReference type="ARBA" id="ARBA00040495"/>
    </source>
</evidence>
<proteinExistence type="inferred from homology"/>
<dbReference type="PROSITE" id="PS00439">
    <property type="entry name" value="ACYLTRANSF_C_1"/>
    <property type="match status" value="1"/>
</dbReference>
<evidence type="ECO:0000259" key="8">
    <source>
        <dbReference type="Pfam" id="PF00755"/>
    </source>
</evidence>
<gene>
    <name evidence="9" type="ORF">Cfor_01854</name>
</gene>
<keyword evidence="2" id="KW-0808">Transferase</keyword>
<comment type="caution">
    <text evidence="9">The sequence shown here is derived from an EMBL/GenBank/DDBJ whole genome shotgun (WGS) entry which is preliminary data.</text>
</comment>
<feature type="active site" description="Proton acceptor" evidence="7">
    <location>
        <position position="326"/>
    </location>
</feature>
<dbReference type="OrthoDB" id="240216at2759"/>
<dbReference type="FunCoup" id="A0A6L2PAE8">
    <property type="interactions" value="68"/>
</dbReference>
<feature type="non-terminal residue" evidence="9">
    <location>
        <position position="1"/>
    </location>
</feature>